<gene>
    <name evidence="1" type="ORF">BDV29DRAFT_165251</name>
</gene>
<sequence>MYTFLGRSIQSFSGFHHEIYDVLRQKEEKLHNETTPEAGSLSKGMNCYEVESILKAVLK</sequence>
<dbReference type="AlphaFoldDB" id="A0A5N5XE84"/>
<dbReference type="Proteomes" id="UP000326565">
    <property type="component" value="Unassembled WGS sequence"/>
</dbReference>
<protein>
    <submittedName>
        <fullName evidence="1">Uncharacterized protein</fullName>
    </submittedName>
</protein>
<name>A0A5N5XE84_9EURO</name>
<evidence type="ECO:0000313" key="2">
    <source>
        <dbReference type="Proteomes" id="UP000326565"/>
    </source>
</evidence>
<organism evidence="1 2">
    <name type="scientific">Aspergillus leporis</name>
    <dbReference type="NCBI Taxonomy" id="41062"/>
    <lineage>
        <taxon>Eukaryota</taxon>
        <taxon>Fungi</taxon>
        <taxon>Dikarya</taxon>
        <taxon>Ascomycota</taxon>
        <taxon>Pezizomycotina</taxon>
        <taxon>Eurotiomycetes</taxon>
        <taxon>Eurotiomycetidae</taxon>
        <taxon>Eurotiales</taxon>
        <taxon>Aspergillaceae</taxon>
        <taxon>Aspergillus</taxon>
        <taxon>Aspergillus subgen. Circumdati</taxon>
    </lineage>
</organism>
<proteinExistence type="predicted"/>
<evidence type="ECO:0000313" key="1">
    <source>
        <dbReference type="EMBL" id="KAB8079011.1"/>
    </source>
</evidence>
<keyword evidence="2" id="KW-1185">Reference proteome</keyword>
<reference evidence="1 2" key="1">
    <citation type="submission" date="2019-04" db="EMBL/GenBank/DDBJ databases">
        <title>Friends and foes A comparative genomics study of 23 Aspergillus species from section Flavi.</title>
        <authorList>
            <consortium name="DOE Joint Genome Institute"/>
            <person name="Kjaerbolling I."/>
            <person name="Vesth T."/>
            <person name="Frisvad J.C."/>
            <person name="Nybo J.L."/>
            <person name="Theobald S."/>
            <person name="Kildgaard S."/>
            <person name="Isbrandt T."/>
            <person name="Kuo A."/>
            <person name="Sato A."/>
            <person name="Lyhne E.K."/>
            <person name="Kogle M.E."/>
            <person name="Wiebenga A."/>
            <person name="Kun R.S."/>
            <person name="Lubbers R.J."/>
            <person name="Makela M.R."/>
            <person name="Barry K."/>
            <person name="Chovatia M."/>
            <person name="Clum A."/>
            <person name="Daum C."/>
            <person name="Haridas S."/>
            <person name="He G."/>
            <person name="LaButti K."/>
            <person name="Lipzen A."/>
            <person name="Mondo S."/>
            <person name="Riley R."/>
            <person name="Salamov A."/>
            <person name="Simmons B.A."/>
            <person name="Magnuson J.K."/>
            <person name="Henrissat B."/>
            <person name="Mortensen U.H."/>
            <person name="Larsen T.O."/>
            <person name="Devries R.P."/>
            <person name="Grigoriev I.V."/>
            <person name="Machida M."/>
            <person name="Baker S.E."/>
            <person name="Andersen M.R."/>
        </authorList>
    </citation>
    <scope>NUCLEOTIDE SEQUENCE [LARGE SCALE GENOMIC DNA]</scope>
    <source>
        <strain evidence="1 2">CBS 151.66</strain>
    </source>
</reference>
<dbReference type="EMBL" id="ML732153">
    <property type="protein sequence ID" value="KAB8079011.1"/>
    <property type="molecule type" value="Genomic_DNA"/>
</dbReference>
<accession>A0A5N5XE84</accession>